<protein>
    <recommendedName>
        <fullName evidence="3">C2H2-type domain-containing protein</fullName>
    </recommendedName>
</protein>
<name>A0A087UM33_STEMI</name>
<dbReference type="InterPro" id="IPR042622">
    <property type="entry name" value="Znf106"/>
</dbReference>
<dbReference type="GO" id="GO:0016020">
    <property type="term" value="C:membrane"/>
    <property type="evidence" value="ECO:0007669"/>
    <property type="project" value="TreeGrafter"/>
</dbReference>
<dbReference type="STRING" id="407821.A0A087UM33"/>
<dbReference type="EMBL" id="KK120521">
    <property type="protein sequence ID" value="KFM78422.1"/>
    <property type="molecule type" value="Genomic_DNA"/>
</dbReference>
<evidence type="ECO:0000313" key="1">
    <source>
        <dbReference type="EMBL" id="KFM78422.1"/>
    </source>
</evidence>
<reference evidence="1 2" key="1">
    <citation type="submission" date="2013-11" db="EMBL/GenBank/DDBJ databases">
        <title>Genome sequencing of Stegodyphus mimosarum.</title>
        <authorList>
            <person name="Bechsgaard J."/>
        </authorList>
    </citation>
    <scope>NUCLEOTIDE SEQUENCE [LARGE SCALE GENOMIC DNA]</scope>
</reference>
<dbReference type="GO" id="GO:0017124">
    <property type="term" value="F:SH3 domain binding"/>
    <property type="evidence" value="ECO:0007669"/>
    <property type="project" value="TreeGrafter"/>
</dbReference>
<accession>A0A087UM33</accession>
<gene>
    <name evidence="1" type="ORF">X975_02672</name>
</gene>
<proteinExistence type="predicted"/>
<sequence length="121" mass="14315">MVRCYSRYKVNDMKIYYGVEGSALTCIHVHQGWVFTGNRRGNISVFHFDPSDRVPCQFRGCYLVFGRIEDFKSHVHDVHLAKSVLKGKCSWSTCNFDFPHEWSEEEKKKHINKHMSRNIFK</sequence>
<dbReference type="Proteomes" id="UP000054359">
    <property type="component" value="Unassembled WGS sequence"/>
</dbReference>
<dbReference type="OMA" id="PHEWSEE"/>
<dbReference type="OrthoDB" id="6431899at2759"/>
<dbReference type="GO" id="GO:0003723">
    <property type="term" value="F:RNA binding"/>
    <property type="evidence" value="ECO:0007669"/>
    <property type="project" value="InterPro"/>
</dbReference>
<evidence type="ECO:0000313" key="2">
    <source>
        <dbReference type="Proteomes" id="UP000054359"/>
    </source>
</evidence>
<feature type="non-terminal residue" evidence="1">
    <location>
        <position position="121"/>
    </location>
</feature>
<dbReference type="AlphaFoldDB" id="A0A087UM33"/>
<dbReference type="PANTHER" id="PTHR14435:SF2">
    <property type="entry name" value="ZINC FINGER PROTEIN 106"/>
    <property type="match status" value="1"/>
</dbReference>
<keyword evidence="2" id="KW-1185">Reference proteome</keyword>
<dbReference type="GO" id="GO:0005829">
    <property type="term" value="C:cytosol"/>
    <property type="evidence" value="ECO:0007669"/>
    <property type="project" value="TreeGrafter"/>
</dbReference>
<dbReference type="PANTHER" id="PTHR14435">
    <property type="entry name" value="ZINC FINGER PROTEIN 106"/>
    <property type="match status" value="1"/>
</dbReference>
<organism evidence="1 2">
    <name type="scientific">Stegodyphus mimosarum</name>
    <name type="common">African social velvet spider</name>
    <dbReference type="NCBI Taxonomy" id="407821"/>
    <lineage>
        <taxon>Eukaryota</taxon>
        <taxon>Metazoa</taxon>
        <taxon>Ecdysozoa</taxon>
        <taxon>Arthropoda</taxon>
        <taxon>Chelicerata</taxon>
        <taxon>Arachnida</taxon>
        <taxon>Araneae</taxon>
        <taxon>Araneomorphae</taxon>
        <taxon>Entelegynae</taxon>
        <taxon>Eresoidea</taxon>
        <taxon>Eresidae</taxon>
        <taxon>Stegodyphus</taxon>
    </lineage>
</organism>
<evidence type="ECO:0008006" key="3">
    <source>
        <dbReference type="Google" id="ProtNLM"/>
    </source>
</evidence>